<dbReference type="AlphaFoldDB" id="A0A1W5ZVS6"/>
<name>A0A1W5ZVS6_9BACI</name>
<organism evidence="1 2">
    <name type="scientific">Halobacillus mangrovi</name>
    <dbReference type="NCBI Taxonomy" id="402384"/>
    <lineage>
        <taxon>Bacteria</taxon>
        <taxon>Bacillati</taxon>
        <taxon>Bacillota</taxon>
        <taxon>Bacilli</taxon>
        <taxon>Bacillales</taxon>
        <taxon>Bacillaceae</taxon>
        <taxon>Halobacillus</taxon>
    </lineage>
</organism>
<reference evidence="1 2" key="1">
    <citation type="submission" date="2017-04" db="EMBL/GenBank/DDBJ databases">
        <title>The whole genome sequencing and assembly of Halobacillus mangrovi strain.</title>
        <authorList>
            <person name="Lee S.-J."/>
            <person name="Park M.-K."/>
            <person name="Kim J.-Y."/>
            <person name="Lee Y.-J."/>
            <person name="Yi H."/>
            <person name="Bahn Y.-S."/>
            <person name="Kim J.F."/>
            <person name="Lee D.-W."/>
        </authorList>
    </citation>
    <scope>NUCLEOTIDE SEQUENCE [LARGE SCALE GENOMIC DNA]</scope>
    <source>
        <strain evidence="1 2">KTB 131</strain>
    </source>
</reference>
<evidence type="ECO:0000313" key="1">
    <source>
        <dbReference type="EMBL" id="ARI77383.1"/>
    </source>
</evidence>
<dbReference type="KEGG" id="hmn:HM131_11255"/>
<dbReference type="EMBL" id="CP020772">
    <property type="protein sequence ID" value="ARI77383.1"/>
    <property type="molecule type" value="Genomic_DNA"/>
</dbReference>
<dbReference type="STRING" id="402384.HM131_11255"/>
<gene>
    <name evidence="1" type="ORF">HM131_11255</name>
</gene>
<dbReference type="RefSeq" id="WP_085029852.1">
    <property type="nucleotide sequence ID" value="NZ_CP020772.1"/>
</dbReference>
<evidence type="ECO:0000313" key="2">
    <source>
        <dbReference type="Proteomes" id="UP000192527"/>
    </source>
</evidence>
<dbReference type="OrthoDB" id="2973630at2"/>
<sequence length="93" mass="11175">MNDQEKEKFDQLLSSLRKAKSMEETRFYFDLIQDYLNTLQIEKGSVYKRMNAEELMQFEILKQQMLAASDKKEVTYFEKQIHDLITRVNLSKT</sequence>
<dbReference type="Proteomes" id="UP000192527">
    <property type="component" value="Chromosome"/>
</dbReference>
<protein>
    <submittedName>
        <fullName evidence="1">Uncharacterized protein</fullName>
    </submittedName>
</protein>
<proteinExistence type="predicted"/>
<accession>A0A1W5ZVS6</accession>
<keyword evidence="2" id="KW-1185">Reference proteome</keyword>